<accession>A0A2Z2KX65</accession>
<name>A0A2Z2KX65_9BACL</name>
<dbReference type="InterPro" id="IPR019302">
    <property type="entry name" value="CAP12/PCTIR_TIR_dom"/>
</dbReference>
<dbReference type="KEGG" id="pdh:B9T62_06720"/>
<evidence type="ECO:0000313" key="2">
    <source>
        <dbReference type="EMBL" id="ASA26211.1"/>
    </source>
</evidence>
<gene>
    <name evidence="2" type="ORF">B9T62_06720</name>
</gene>
<reference evidence="2 3" key="1">
    <citation type="submission" date="2017-06" db="EMBL/GenBank/DDBJ databases">
        <title>Complete genome sequence of Paenibacillus donghaensis KCTC 13049T isolated from East Sea sediment, South Korea.</title>
        <authorList>
            <person name="Jung B.K."/>
            <person name="Hong S.-J."/>
            <person name="Shin J.-H."/>
        </authorList>
    </citation>
    <scope>NUCLEOTIDE SEQUENCE [LARGE SCALE GENOMIC DNA]</scope>
    <source>
        <strain evidence="2 3">KCTC 13049</strain>
    </source>
</reference>
<dbReference type="EMBL" id="CP021780">
    <property type="protein sequence ID" value="ASA26211.1"/>
    <property type="molecule type" value="Genomic_DNA"/>
</dbReference>
<feature type="domain" description="CD-NTase-associated protein 12/Pycsar effector protein TIR" evidence="1">
    <location>
        <begin position="7"/>
        <end position="138"/>
    </location>
</feature>
<sequence>MTHSKPNVFIGCSREAIDYARAVSSQLEYTAQVNPWYAGTFGANSYTMEALEDELNGNDFGVFIFAADDVALIRDKTVFITRDNTVFEMGLFWGRLGRKRVFCLIPRDLAERNDLIKDTNVSEYHLLSDLAGLTLLSYGRRSDGKYAAAVDTACGEIKKAMEAEKVFLNPEVALRRKQSILHFFWEYIRNITIVDAGERYSAYAEAIRNALLAPAEFRVTGAAIWKQTGVLIRQVGGNVGRGRSFHISDNEGKTEGEQRIYVIDAFRSGNWTFFDRHEIAQVYILCYPLDRNHVLSVHITGNHTLTDEQLAKIVEDNDELLITIRNLAGGDSP</sequence>
<organism evidence="2 3">
    <name type="scientific">Paenibacillus donghaensis</name>
    <dbReference type="NCBI Taxonomy" id="414771"/>
    <lineage>
        <taxon>Bacteria</taxon>
        <taxon>Bacillati</taxon>
        <taxon>Bacillota</taxon>
        <taxon>Bacilli</taxon>
        <taxon>Bacillales</taxon>
        <taxon>Paenibacillaceae</taxon>
        <taxon>Paenibacillus</taxon>
    </lineage>
</organism>
<evidence type="ECO:0000259" key="1">
    <source>
        <dbReference type="Pfam" id="PF10137"/>
    </source>
</evidence>
<dbReference type="Proteomes" id="UP000249890">
    <property type="component" value="Chromosome"/>
</dbReference>
<proteinExistence type="predicted"/>
<dbReference type="GO" id="GO:0050135">
    <property type="term" value="F:NADP+ nucleosidase activity"/>
    <property type="evidence" value="ECO:0007669"/>
    <property type="project" value="InterPro"/>
</dbReference>
<dbReference type="OrthoDB" id="5497289at2"/>
<protein>
    <submittedName>
        <fullName evidence="2">Nucleotide-binding protein</fullName>
    </submittedName>
</protein>
<evidence type="ECO:0000313" key="3">
    <source>
        <dbReference type="Proteomes" id="UP000249890"/>
    </source>
</evidence>
<dbReference type="AlphaFoldDB" id="A0A2Z2KX65"/>
<keyword evidence="3" id="KW-1185">Reference proteome</keyword>
<dbReference type="Pfam" id="PF10137">
    <property type="entry name" value="CAP12-PCTIR_TIR"/>
    <property type="match status" value="1"/>
</dbReference>